<dbReference type="KEGG" id="oar:OA238_c28810"/>
<dbReference type="HOGENOM" id="CLU_128596_0_0_5"/>
<evidence type="ECO:0000256" key="1">
    <source>
        <dbReference type="SAM" id="SignalP"/>
    </source>
</evidence>
<keyword evidence="1" id="KW-0732">Signal</keyword>
<organism evidence="3 4">
    <name type="scientific">Octadecabacter arcticus 238</name>
    <dbReference type="NCBI Taxonomy" id="391616"/>
    <lineage>
        <taxon>Bacteria</taxon>
        <taxon>Pseudomonadati</taxon>
        <taxon>Pseudomonadota</taxon>
        <taxon>Alphaproteobacteria</taxon>
        <taxon>Rhodobacterales</taxon>
        <taxon>Roseobacteraceae</taxon>
        <taxon>Octadecabacter</taxon>
    </lineage>
</organism>
<dbReference type="OrthoDB" id="7340239at2"/>
<dbReference type="STRING" id="391616.OA238_c28810"/>
<dbReference type="Proteomes" id="UP000004688">
    <property type="component" value="Chromosome"/>
</dbReference>
<dbReference type="RefSeq" id="WP_015495951.1">
    <property type="nucleotide sequence ID" value="NC_020908.1"/>
</dbReference>
<name>M9RMD8_9RHOB</name>
<accession>M9RMD8</accession>
<dbReference type="Gene3D" id="1.20.1270.180">
    <property type="match status" value="1"/>
</dbReference>
<keyword evidence="4" id="KW-1185">Reference proteome</keyword>
<dbReference type="EMBL" id="CP003742">
    <property type="protein sequence ID" value="AGI72903.1"/>
    <property type="molecule type" value="Genomic_DNA"/>
</dbReference>
<dbReference type="InterPro" id="IPR009739">
    <property type="entry name" value="LprI-like_N"/>
</dbReference>
<evidence type="ECO:0000259" key="2">
    <source>
        <dbReference type="Pfam" id="PF07007"/>
    </source>
</evidence>
<feature type="domain" description="Lysozyme inhibitor LprI-like N-terminal" evidence="2">
    <location>
        <begin position="58"/>
        <end position="164"/>
    </location>
</feature>
<protein>
    <recommendedName>
        <fullName evidence="2">Lysozyme inhibitor LprI-like N-terminal domain-containing protein</fullName>
    </recommendedName>
</protein>
<gene>
    <name evidence="3" type="ORF">OA238_c28810</name>
</gene>
<feature type="chain" id="PRO_5004102143" description="Lysozyme inhibitor LprI-like N-terminal domain-containing protein" evidence="1">
    <location>
        <begin position="19"/>
        <end position="174"/>
    </location>
</feature>
<evidence type="ECO:0000313" key="3">
    <source>
        <dbReference type="EMBL" id="AGI72903.1"/>
    </source>
</evidence>
<sequence length="174" mass="18940">MIRALTLSMVLAPLSAHAELQPAVVELMPHMDVTAACFDGAEDSNAAAACVGQGSGLCMASETDGQTTVGMMFCTLAEYEAWDRLLNRDYGPIMDGLQAMDDQDVEFFPEFANRADSLRDAQRAWIPLRDTQCALEYAMWGAGSMRQIAGASCLLDLTAKRVIYLRFLGEGMRG</sequence>
<reference evidence="3 4" key="1">
    <citation type="journal article" date="2013" name="PLoS ONE">
        <title>Poles Apart: Arctic and Antarctic Octadecabacter strains Share High Genome Plasticity and a New Type of Xanthorhodopsin.</title>
        <authorList>
            <person name="Vollmers J."/>
            <person name="Voget S."/>
            <person name="Dietrich S."/>
            <person name="Gollnow K."/>
            <person name="Smits M."/>
            <person name="Meyer K."/>
            <person name="Brinkhoff T."/>
            <person name="Simon M."/>
            <person name="Daniel R."/>
        </authorList>
    </citation>
    <scope>NUCLEOTIDE SEQUENCE [LARGE SCALE GENOMIC DNA]</scope>
    <source>
        <strain evidence="3 4">238</strain>
    </source>
</reference>
<dbReference type="Pfam" id="PF07007">
    <property type="entry name" value="LprI"/>
    <property type="match status" value="1"/>
</dbReference>
<evidence type="ECO:0000313" key="4">
    <source>
        <dbReference type="Proteomes" id="UP000004688"/>
    </source>
</evidence>
<dbReference type="AlphaFoldDB" id="M9RMD8"/>
<feature type="signal peptide" evidence="1">
    <location>
        <begin position="1"/>
        <end position="18"/>
    </location>
</feature>
<proteinExistence type="predicted"/>
<dbReference type="eggNOG" id="COG3755">
    <property type="taxonomic scope" value="Bacteria"/>
</dbReference>